<dbReference type="EC" id="2.7.13.3" evidence="2"/>
<evidence type="ECO:0000256" key="5">
    <source>
        <dbReference type="ARBA" id="ARBA00022777"/>
    </source>
</evidence>
<evidence type="ECO:0000256" key="1">
    <source>
        <dbReference type="ARBA" id="ARBA00000085"/>
    </source>
</evidence>
<dbReference type="InterPro" id="IPR000014">
    <property type="entry name" value="PAS"/>
</dbReference>
<dbReference type="SUPFAM" id="SSF55781">
    <property type="entry name" value="GAF domain-like"/>
    <property type="match status" value="2"/>
</dbReference>
<dbReference type="InterPro" id="IPR003594">
    <property type="entry name" value="HATPase_dom"/>
</dbReference>
<dbReference type="SMART" id="SM00065">
    <property type="entry name" value="GAF"/>
    <property type="match status" value="2"/>
</dbReference>
<dbReference type="CDD" id="cd00082">
    <property type="entry name" value="HisKA"/>
    <property type="match status" value="1"/>
</dbReference>
<dbReference type="Proteomes" id="UP000280307">
    <property type="component" value="Unassembled WGS sequence"/>
</dbReference>
<dbReference type="InterPro" id="IPR029016">
    <property type="entry name" value="GAF-like_dom_sf"/>
</dbReference>
<evidence type="ECO:0000256" key="7">
    <source>
        <dbReference type="ARBA" id="ARBA00023136"/>
    </source>
</evidence>
<keyword evidence="3" id="KW-0597">Phosphoprotein</keyword>
<reference evidence="10 11" key="1">
    <citation type="submission" date="2018-12" db="EMBL/GenBank/DDBJ databases">
        <title>Genome Sequence of Candidatus Viridilinea halotolerans isolated from saline sulfide-rich spring.</title>
        <authorList>
            <person name="Grouzdev D.S."/>
            <person name="Burganskaya E.I."/>
            <person name="Krutkina M.S."/>
            <person name="Sukhacheva M.V."/>
            <person name="Gorlenko V.M."/>
        </authorList>
    </citation>
    <scope>NUCLEOTIDE SEQUENCE [LARGE SCALE GENOMIC DNA]</scope>
    <source>
        <strain evidence="10">Chok-6</strain>
    </source>
</reference>
<dbReference type="SMART" id="SM00387">
    <property type="entry name" value="HATPase_c"/>
    <property type="match status" value="1"/>
</dbReference>
<dbReference type="FunFam" id="1.10.287.130:FF:000001">
    <property type="entry name" value="Two-component sensor histidine kinase"/>
    <property type="match status" value="1"/>
</dbReference>
<gene>
    <name evidence="10" type="ORF">EI684_15875</name>
</gene>
<protein>
    <recommendedName>
        <fullName evidence="2">histidine kinase</fullName>
        <ecNumber evidence="2">2.7.13.3</ecNumber>
    </recommendedName>
</protein>
<dbReference type="EMBL" id="RSAS01000645">
    <property type="protein sequence ID" value="RRR69350.1"/>
    <property type="molecule type" value="Genomic_DNA"/>
</dbReference>
<feature type="domain" description="Histidine kinase" evidence="8">
    <location>
        <begin position="478"/>
        <end position="704"/>
    </location>
</feature>
<dbReference type="CDD" id="cd16922">
    <property type="entry name" value="HATPase_EvgS-ArcB-TorS-like"/>
    <property type="match status" value="1"/>
</dbReference>
<dbReference type="GO" id="GO:0005886">
    <property type="term" value="C:plasma membrane"/>
    <property type="evidence" value="ECO:0007669"/>
    <property type="project" value="TreeGrafter"/>
</dbReference>
<name>A0A426TVN1_9CHLR</name>
<evidence type="ECO:0000256" key="2">
    <source>
        <dbReference type="ARBA" id="ARBA00012438"/>
    </source>
</evidence>
<dbReference type="InterPro" id="IPR003661">
    <property type="entry name" value="HisK_dim/P_dom"/>
</dbReference>
<dbReference type="SUPFAM" id="SSF55785">
    <property type="entry name" value="PYP-like sensor domain (PAS domain)"/>
    <property type="match status" value="1"/>
</dbReference>
<comment type="catalytic activity">
    <reaction evidence="1">
        <text>ATP + protein L-histidine = ADP + protein N-phospho-L-histidine.</text>
        <dbReference type="EC" id="2.7.13.3"/>
    </reaction>
</comment>
<feature type="domain" description="PAS" evidence="9">
    <location>
        <begin position="344"/>
        <end position="383"/>
    </location>
</feature>
<dbReference type="PROSITE" id="PS50112">
    <property type="entry name" value="PAS"/>
    <property type="match status" value="1"/>
</dbReference>
<dbReference type="SUPFAM" id="SSF47384">
    <property type="entry name" value="Homodimeric domain of signal transducing histidine kinase"/>
    <property type="match status" value="1"/>
</dbReference>
<evidence type="ECO:0000313" key="11">
    <source>
        <dbReference type="Proteomes" id="UP000280307"/>
    </source>
</evidence>
<dbReference type="Gene3D" id="3.30.450.20">
    <property type="entry name" value="PAS domain"/>
    <property type="match status" value="1"/>
</dbReference>
<evidence type="ECO:0000259" key="8">
    <source>
        <dbReference type="PROSITE" id="PS50109"/>
    </source>
</evidence>
<dbReference type="AlphaFoldDB" id="A0A426TVN1"/>
<dbReference type="Pfam" id="PF00512">
    <property type="entry name" value="HisKA"/>
    <property type="match status" value="1"/>
</dbReference>
<proteinExistence type="predicted"/>
<dbReference type="SMART" id="SM00388">
    <property type="entry name" value="HisKA"/>
    <property type="match status" value="1"/>
</dbReference>
<dbReference type="InterPro" id="IPR035965">
    <property type="entry name" value="PAS-like_dom_sf"/>
</dbReference>
<accession>A0A426TVN1</accession>
<dbReference type="GO" id="GO:0000155">
    <property type="term" value="F:phosphorelay sensor kinase activity"/>
    <property type="evidence" value="ECO:0007669"/>
    <property type="project" value="InterPro"/>
</dbReference>
<dbReference type="InterPro" id="IPR004358">
    <property type="entry name" value="Sig_transdc_His_kin-like_C"/>
</dbReference>
<evidence type="ECO:0000256" key="3">
    <source>
        <dbReference type="ARBA" id="ARBA00022553"/>
    </source>
</evidence>
<evidence type="ECO:0000256" key="4">
    <source>
        <dbReference type="ARBA" id="ARBA00022679"/>
    </source>
</evidence>
<keyword evidence="7" id="KW-0472">Membrane</keyword>
<evidence type="ECO:0000313" key="10">
    <source>
        <dbReference type="EMBL" id="RRR69350.1"/>
    </source>
</evidence>
<keyword evidence="4" id="KW-0808">Transferase</keyword>
<dbReference type="InterPro" id="IPR003018">
    <property type="entry name" value="GAF"/>
</dbReference>
<organism evidence="10 11">
    <name type="scientific">Candidatus Viridilinea halotolerans</name>
    <dbReference type="NCBI Taxonomy" id="2491704"/>
    <lineage>
        <taxon>Bacteria</taxon>
        <taxon>Bacillati</taxon>
        <taxon>Chloroflexota</taxon>
        <taxon>Chloroflexia</taxon>
        <taxon>Chloroflexales</taxon>
        <taxon>Chloroflexineae</taxon>
        <taxon>Oscillochloridaceae</taxon>
        <taxon>Candidatus Viridilinea</taxon>
    </lineage>
</organism>
<dbReference type="Gene3D" id="1.10.287.130">
    <property type="match status" value="1"/>
</dbReference>
<dbReference type="SUPFAM" id="SSF55874">
    <property type="entry name" value="ATPase domain of HSP90 chaperone/DNA topoisomerase II/histidine kinase"/>
    <property type="match status" value="1"/>
</dbReference>
<dbReference type="Pfam" id="PF13188">
    <property type="entry name" value="PAS_8"/>
    <property type="match status" value="1"/>
</dbReference>
<dbReference type="Pfam" id="PF01590">
    <property type="entry name" value="GAF"/>
    <property type="match status" value="2"/>
</dbReference>
<dbReference type="Gene3D" id="3.30.450.40">
    <property type="match status" value="2"/>
</dbReference>
<dbReference type="Gene3D" id="3.30.565.10">
    <property type="entry name" value="Histidine kinase-like ATPase, C-terminal domain"/>
    <property type="match status" value="1"/>
</dbReference>
<sequence>MLALLAEATRILYTEQPLEQRLQRLFALLRPVVNFRDARLTCWLQGAQPGTVRQQFYAADGWPYPWDDGLTRRVALDGGVVVRPIVVSNPAAAGEHLPVMQAAYLGAPLHWERRLWGVLELRAEQPTSLEGSRELVAALLPQLAVAIAQTGQQLRAAPVGASDGETPTGLTLLPPHQQQLLALDARLEEMLALPELLSLLLRQALSATGAEAGAVLLVDHAVGELLLQIAEGFPPEHWHGLTATRRQRLSWDAAGLTGRADECDHAPLLRDVTHEPLLLPTGMDVQSELIAPILVNDCAAALLVLDSTRVNAFGVEDLAFMRALCARAAHPLSRTLHYQDAIESANYLGQVFNNLPTGLALLDVNGKVVRTNPAWTQLWGLEQASRRETFHVSLDLIELLLPRLSEPLRLTEFCSAGQRSPNETMNLRVRLSNPVQELQILAVPTRDSQRQISGRLWAVDDVTREREADRLKNEFVSIVSHELRTPLTSILGYTELLLSREFKSEERIQFIKTVYDEAERLAKLVEDLLSVSRIEAGKVQLNRWLNSLNSIVNELSTQLHTQLVVHRLLLDIAPDLPPVYIDRDKIKQVIFNILNNAIKYSPKGGEIALEMALAPPLRLPANHPPGRWIRVAIRDQGLGIAPDDLSRIWERFYRVDNTNTRRIGGTGLGLSITKALVELHEGQIWVESELGRGSSFYFTLPVPGA</sequence>
<dbReference type="InterPro" id="IPR005467">
    <property type="entry name" value="His_kinase_dom"/>
</dbReference>
<dbReference type="GO" id="GO:0009927">
    <property type="term" value="F:histidine phosphotransfer kinase activity"/>
    <property type="evidence" value="ECO:0007669"/>
    <property type="project" value="TreeGrafter"/>
</dbReference>
<dbReference type="FunFam" id="3.30.565.10:FF:000006">
    <property type="entry name" value="Sensor histidine kinase WalK"/>
    <property type="match status" value="1"/>
</dbReference>
<evidence type="ECO:0000256" key="6">
    <source>
        <dbReference type="ARBA" id="ARBA00023012"/>
    </source>
</evidence>
<dbReference type="PANTHER" id="PTHR43047:SF72">
    <property type="entry name" value="OSMOSENSING HISTIDINE PROTEIN KINASE SLN1"/>
    <property type="match status" value="1"/>
</dbReference>
<dbReference type="PANTHER" id="PTHR43047">
    <property type="entry name" value="TWO-COMPONENT HISTIDINE PROTEIN KINASE"/>
    <property type="match status" value="1"/>
</dbReference>
<dbReference type="InterPro" id="IPR036097">
    <property type="entry name" value="HisK_dim/P_sf"/>
</dbReference>
<dbReference type="PRINTS" id="PR00344">
    <property type="entry name" value="BCTRLSENSOR"/>
</dbReference>
<dbReference type="Pfam" id="PF02518">
    <property type="entry name" value="HATPase_c"/>
    <property type="match status" value="1"/>
</dbReference>
<dbReference type="PROSITE" id="PS50109">
    <property type="entry name" value="HIS_KIN"/>
    <property type="match status" value="1"/>
</dbReference>
<keyword evidence="6" id="KW-0902">Two-component regulatory system</keyword>
<comment type="caution">
    <text evidence="10">The sequence shown here is derived from an EMBL/GenBank/DDBJ whole genome shotgun (WGS) entry which is preliminary data.</text>
</comment>
<keyword evidence="5" id="KW-0418">Kinase</keyword>
<dbReference type="InterPro" id="IPR036890">
    <property type="entry name" value="HATPase_C_sf"/>
</dbReference>
<evidence type="ECO:0000259" key="9">
    <source>
        <dbReference type="PROSITE" id="PS50112"/>
    </source>
</evidence>